<keyword evidence="1" id="KW-1185">Reference proteome</keyword>
<evidence type="ECO:0000313" key="1">
    <source>
        <dbReference type="Proteomes" id="UP000887540"/>
    </source>
</evidence>
<evidence type="ECO:0000313" key="2">
    <source>
        <dbReference type="WBParaSite" id="ACRNAN_scaffold21989.g24080.t1"/>
    </source>
</evidence>
<organism evidence="1 2">
    <name type="scientific">Acrobeloides nanus</name>
    <dbReference type="NCBI Taxonomy" id="290746"/>
    <lineage>
        <taxon>Eukaryota</taxon>
        <taxon>Metazoa</taxon>
        <taxon>Ecdysozoa</taxon>
        <taxon>Nematoda</taxon>
        <taxon>Chromadorea</taxon>
        <taxon>Rhabditida</taxon>
        <taxon>Tylenchina</taxon>
        <taxon>Cephalobomorpha</taxon>
        <taxon>Cephaloboidea</taxon>
        <taxon>Cephalobidae</taxon>
        <taxon>Acrobeloides</taxon>
    </lineage>
</organism>
<dbReference type="AlphaFoldDB" id="A0A914DCV3"/>
<dbReference type="WBParaSite" id="ACRNAN_scaffold21989.g24080.t1">
    <property type="protein sequence ID" value="ACRNAN_scaffold21989.g24080.t1"/>
    <property type="gene ID" value="ACRNAN_scaffold21989.g24080"/>
</dbReference>
<name>A0A914DCV3_9BILA</name>
<accession>A0A914DCV3</accession>
<sequence length="71" mass="8415">MPILLKIKVVNKDPYFQYRHYINQIRTSDPESGSKFHIGRMIWIHLYRTSDPELNLDQTSDPEPTIKSLPM</sequence>
<reference evidence="2" key="1">
    <citation type="submission" date="2022-11" db="UniProtKB">
        <authorList>
            <consortium name="WormBaseParasite"/>
        </authorList>
    </citation>
    <scope>IDENTIFICATION</scope>
</reference>
<dbReference type="Proteomes" id="UP000887540">
    <property type="component" value="Unplaced"/>
</dbReference>
<protein>
    <submittedName>
        <fullName evidence="2">Uncharacterized protein</fullName>
    </submittedName>
</protein>
<proteinExistence type="predicted"/>